<keyword evidence="3" id="KW-1185">Reference proteome</keyword>
<protein>
    <submittedName>
        <fullName evidence="2">Uncharacterized protein</fullName>
    </submittedName>
</protein>
<comment type="caution">
    <text evidence="2">The sequence shown here is derived from an EMBL/GenBank/DDBJ whole genome shotgun (WGS) entry which is preliminary data.</text>
</comment>
<proteinExistence type="predicted"/>
<feature type="region of interest" description="Disordered" evidence="1">
    <location>
        <begin position="1"/>
        <end position="71"/>
    </location>
</feature>
<accession>A0A2T0PW36</accession>
<organism evidence="2 3">
    <name type="scientific">Allonocardiopsis opalescens</name>
    <dbReference type="NCBI Taxonomy" id="1144618"/>
    <lineage>
        <taxon>Bacteria</taxon>
        <taxon>Bacillati</taxon>
        <taxon>Actinomycetota</taxon>
        <taxon>Actinomycetes</taxon>
        <taxon>Streptosporangiales</taxon>
        <taxon>Allonocardiopsis</taxon>
    </lineage>
</organism>
<sequence>MGGMDRWTGEGGDRPDDAPDRGPAGGGPAAAPDARRGGARPGDPADTLPVGDHPAESGEPRSGIGAGPRLTDDDRAVFRRLAAEVESADDQSSFGGPVGEGPDLAAVVDVWSARLDGAEAPDCESRGDWTVVARTAHRLGALPDAAALFGRSDVPAHQVARDLANLERSDRLAGSPRRRDDIFTGLLRQFAGGETAHAVGAAAELRAAGRLLGDARLAEGGRIALDARRGERIDLGNGVVLGDIAPVPQADLVYVTADRVVNLAEVKATAQTLADKMRKDPDQLDRMLEWRGADPDMRRVEVHIATENGWTGVFSRMRPESEERYAIERLIVNGIPVCIEERVLMPDELQVIFDATFRAYVDNGREFPGGPGGWFAQNLPTLSAAREFLRPYGVDFL</sequence>
<dbReference type="EMBL" id="PVZC01000009">
    <property type="protein sequence ID" value="PRX95741.1"/>
    <property type="molecule type" value="Genomic_DNA"/>
</dbReference>
<dbReference type="AlphaFoldDB" id="A0A2T0PW36"/>
<dbReference type="Proteomes" id="UP000237846">
    <property type="component" value="Unassembled WGS sequence"/>
</dbReference>
<evidence type="ECO:0000313" key="2">
    <source>
        <dbReference type="EMBL" id="PRX95741.1"/>
    </source>
</evidence>
<reference evidence="2 3" key="1">
    <citation type="submission" date="2018-03" db="EMBL/GenBank/DDBJ databases">
        <title>Genomic Encyclopedia of Archaeal and Bacterial Type Strains, Phase II (KMG-II): from individual species to whole genera.</title>
        <authorList>
            <person name="Goeker M."/>
        </authorList>
    </citation>
    <scope>NUCLEOTIDE SEQUENCE [LARGE SCALE GENOMIC DNA]</scope>
    <source>
        <strain evidence="2 3">DSM 45601</strain>
    </source>
</reference>
<evidence type="ECO:0000256" key="1">
    <source>
        <dbReference type="SAM" id="MobiDB-lite"/>
    </source>
</evidence>
<gene>
    <name evidence="2" type="ORF">CLV72_109354</name>
</gene>
<name>A0A2T0PW36_9ACTN</name>
<evidence type="ECO:0000313" key="3">
    <source>
        <dbReference type="Proteomes" id="UP000237846"/>
    </source>
</evidence>
<feature type="compositionally biased region" description="Basic and acidic residues" evidence="1">
    <location>
        <begin position="7"/>
        <end position="20"/>
    </location>
</feature>